<name>A0A9X1P8G3_9BACT</name>
<dbReference type="GO" id="GO:0016829">
    <property type="term" value="F:lyase activity"/>
    <property type="evidence" value="ECO:0007669"/>
    <property type="project" value="UniProtKB-KW"/>
</dbReference>
<dbReference type="RefSeq" id="WP_234611040.1">
    <property type="nucleotide sequence ID" value="NZ_CP098806.1"/>
</dbReference>
<reference evidence="7" key="1">
    <citation type="submission" date="2021-12" db="EMBL/GenBank/DDBJ databases">
        <title>Novel species in genus Dyadobacter.</title>
        <authorList>
            <person name="Ma C."/>
        </authorList>
    </citation>
    <scope>NUCLEOTIDE SEQUENCE</scope>
    <source>
        <strain evidence="7">CY399</strain>
    </source>
</reference>
<evidence type="ECO:0000259" key="6">
    <source>
        <dbReference type="Pfam" id="PF16889"/>
    </source>
</evidence>
<protein>
    <submittedName>
        <fullName evidence="7">Heparinase II/III family protein</fullName>
    </submittedName>
</protein>
<comment type="caution">
    <text evidence="7">The sequence shown here is derived from an EMBL/GenBank/DDBJ whole genome shotgun (WGS) entry which is preliminary data.</text>
</comment>
<dbReference type="Proteomes" id="UP001139700">
    <property type="component" value="Unassembled WGS sequence"/>
</dbReference>
<keyword evidence="3" id="KW-0574">Periplasm</keyword>
<evidence type="ECO:0000313" key="8">
    <source>
        <dbReference type="Proteomes" id="UP001139700"/>
    </source>
</evidence>
<comment type="subcellular location">
    <subcellularLocation>
        <location evidence="1">Periplasm</location>
    </subcellularLocation>
</comment>
<dbReference type="InterPro" id="IPR012480">
    <property type="entry name" value="Hepar_II_III_C"/>
</dbReference>
<dbReference type="SUPFAM" id="SSF48230">
    <property type="entry name" value="Chondroitin AC/alginate lyase"/>
    <property type="match status" value="1"/>
</dbReference>
<gene>
    <name evidence="7" type="ORF">LXM24_00380</name>
</gene>
<evidence type="ECO:0000256" key="3">
    <source>
        <dbReference type="ARBA" id="ARBA00022764"/>
    </source>
</evidence>
<proteinExistence type="predicted"/>
<dbReference type="Pfam" id="PF07940">
    <property type="entry name" value="Hepar_II_III_C"/>
    <property type="match status" value="1"/>
</dbReference>
<dbReference type="GO" id="GO:0042597">
    <property type="term" value="C:periplasmic space"/>
    <property type="evidence" value="ECO:0007669"/>
    <property type="project" value="UniProtKB-SubCell"/>
</dbReference>
<dbReference type="Gene3D" id="1.50.10.100">
    <property type="entry name" value="Chondroitin AC/alginate lyase"/>
    <property type="match status" value="1"/>
</dbReference>
<feature type="domain" description="Heparinase II/III-like C-terminal" evidence="5">
    <location>
        <begin position="369"/>
        <end position="573"/>
    </location>
</feature>
<keyword evidence="8" id="KW-1185">Reference proteome</keyword>
<dbReference type="InterPro" id="IPR031680">
    <property type="entry name" value="Hepar_II_III_N"/>
</dbReference>
<evidence type="ECO:0000259" key="5">
    <source>
        <dbReference type="Pfam" id="PF07940"/>
    </source>
</evidence>
<dbReference type="PANTHER" id="PTHR39210">
    <property type="entry name" value="HEPARIN-SULFATE LYASE"/>
    <property type="match status" value="1"/>
</dbReference>
<dbReference type="Pfam" id="PF16889">
    <property type="entry name" value="Hepar_II_III_N"/>
    <property type="match status" value="1"/>
</dbReference>
<dbReference type="InterPro" id="IPR008929">
    <property type="entry name" value="Chondroitin_lyas"/>
</dbReference>
<evidence type="ECO:0000256" key="4">
    <source>
        <dbReference type="ARBA" id="ARBA00023239"/>
    </source>
</evidence>
<evidence type="ECO:0000256" key="2">
    <source>
        <dbReference type="ARBA" id="ARBA00022729"/>
    </source>
</evidence>
<dbReference type="AlphaFoldDB" id="A0A9X1P8G3"/>
<dbReference type="PANTHER" id="PTHR39210:SF1">
    <property type="entry name" value="HEPARIN-SULFATE LYASE"/>
    <property type="match status" value="1"/>
</dbReference>
<feature type="domain" description="Heparin-sulfate lyase N-terminal" evidence="6">
    <location>
        <begin position="67"/>
        <end position="269"/>
    </location>
</feature>
<sequence>MSYFSKEDWLDQNQQFPLGRAASALTQNAQLSGLRERAAHIRENRFLYFNDQWRAAPDWHTNPEYGFTYKKNTHWSKIPTLSRQAGDIKYVWDKSRFCFLFDLLRSDFHFEKDQSKLVFELIDDWIDQNPVNRGSNWICGQEISLRVINWISALHYYKNSETLSPALFKKISQSIYDQMRHVAANIHFARSVVRNNHALTETLALYIVGTYFPHFPESKEWRRKGEKWFVREIAYQIYPDGTFLQFSMNYHRVVVQLLTLAITFAELNGDKWADVVYDRARKSLYFLRSCQDDITGWLPNYGNNDGALFFPLTECHFRDFRPQLEALGNALGIDLNFEKGLWNEETAWFSIKKTDQNLFETFEPKSLMCFEHGGYYVIRDNKTLTLLRCGAYKNRPFQADNLHLDIWINGVNLLHDAGSYSYNADERWTRYFSGTASHNTVMLGNFDQMKKGPRFIWFNWIKKAKATINEAVDFYSIEAEFEGFYELGKGIRHHRRVIKSKEKSHWLIEDRIENLPGHLPMHQIWHPHPDFFEHYQITAEDIEGHEIGYEETEGWYAESYGRKVKCSRLVFSSFGNCIRTVIEEKQSL</sequence>
<dbReference type="Gene3D" id="2.70.98.70">
    <property type="match status" value="1"/>
</dbReference>
<organism evidence="7 8">
    <name type="scientific">Dyadobacter fanqingshengii</name>
    <dbReference type="NCBI Taxonomy" id="2906443"/>
    <lineage>
        <taxon>Bacteria</taxon>
        <taxon>Pseudomonadati</taxon>
        <taxon>Bacteroidota</taxon>
        <taxon>Cytophagia</taxon>
        <taxon>Cytophagales</taxon>
        <taxon>Spirosomataceae</taxon>
        <taxon>Dyadobacter</taxon>
    </lineage>
</organism>
<keyword evidence="2" id="KW-0732">Signal</keyword>
<evidence type="ECO:0000313" key="7">
    <source>
        <dbReference type="EMBL" id="MCF0038520.1"/>
    </source>
</evidence>
<accession>A0A9X1P8G3</accession>
<keyword evidence="4" id="KW-0456">Lyase</keyword>
<dbReference type="EMBL" id="JAJTTA010000001">
    <property type="protein sequence ID" value="MCF0038520.1"/>
    <property type="molecule type" value="Genomic_DNA"/>
</dbReference>
<evidence type="ECO:0000256" key="1">
    <source>
        <dbReference type="ARBA" id="ARBA00004418"/>
    </source>
</evidence>